<dbReference type="GO" id="GO:0015280">
    <property type="term" value="F:ligand-gated sodium channel activity"/>
    <property type="evidence" value="ECO:0007669"/>
    <property type="project" value="TreeGrafter"/>
</dbReference>
<name>A0A7I8VYW1_9ANNE</name>
<keyword evidence="10 11" id="KW-0407">Ion channel</keyword>
<evidence type="ECO:0000256" key="2">
    <source>
        <dbReference type="ARBA" id="ARBA00022448"/>
    </source>
</evidence>
<evidence type="ECO:0000256" key="7">
    <source>
        <dbReference type="ARBA" id="ARBA00023065"/>
    </source>
</evidence>
<keyword evidence="4 11" id="KW-0812">Transmembrane</keyword>
<dbReference type="PANTHER" id="PTHR11690:SF248">
    <property type="entry name" value="PICKPOCKET 17, ISOFORM A"/>
    <property type="match status" value="1"/>
</dbReference>
<evidence type="ECO:0000256" key="12">
    <source>
        <dbReference type="SAM" id="Phobius"/>
    </source>
</evidence>
<evidence type="ECO:0000256" key="3">
    <source>
        <dbReference type="ARBA" id="ARBA00022461"/>
    </source>
</evidence>
<evidence type="ECO:0000256" key="8">
    <source>
        <dbReference type="ARBA" id="ARBA00023136"/>
    </source>
</evidence>
<feature type="transmembrane region" description="Helical" evidence="12">
    <location>
        <begin position="417"/>
        <end position="436"/>
    </location>
</feature>
<protein>
    <submittedName>
        <fullName evidence="13">DgyrCDS10017</fullName>
    </submittedName>
</protein>
<dbReference type="EMBL" id="CAJFCJ010000014">
    <property type="protein sequence ID" value="CAD5121516.1"/>
    <property type="molecule type" value="Genomic_DNA"/>
</dbReference>
<dbReference type="AlphaFoldDB" id="A0A7I8VYW1"/>
<organism evidence="13 14">
    <name type="scientific">Dimorphilus gyrociliatus</name>
    <dbReference type="NCBI Taxonomy" id="2664684"/>
    <lineage>
        <taxon>Eukaryota</taxon>
        <taxon>Metazoa</taxon>
        <taxon>Spiralia</taxon>
        <taxon>Lophotrochozoa</taxon>
        <taxon>Annelida</taxon>
        <taxon>Polychaeta</taxon>
        <taxon>Polychaeta incertae sedis</taxon>
        <taxon>Dinophilidae</taxon>
        <taxon>Dimorphilus</taxon>
    </lineage>
</organism>
<dbReference type="Gene3D" id="2.60.470.10">
    <property type="entry name" value="Acid-sensing ion channels like domains"/>
    <property type="match status" value="1"/>
</dbReference>
<keyword evidence="7 11" id="KW-0406">Ion transport</keyword>
<keyword evidence="9 11" id="KW-0739">Sodium transport</keyword>
<keyword evidence="3 11" id="KW-0894">Sodium channel</keyword>
<reference evidence="13 14" key="1">
    <citation type="submission" date="2020-08" db="EMBL/GenBank/DDBJ databases">
        <authorList>
            <person name="Hejnol A."/>
        </authorList>
    </citation>
    <scope>NUCLEOTIDE SEQUENCE [LARGE SCALE GENOMIC DNA]</scope>
</reference>
<sequence>MTDDPIGGSFGIFPSITICNNFPFSMDKINRLKLPTIDEFYTKVDKAAEAIGGSNRFLEGIKSIGGYFSYLGINNVKKVAHKKDELFLECKVILLEGYLNDYRNCTTTLLSRVDRYLHPDYFACYTIRPLYNESYSDGLTSLLLNGLQTVLHLKESGENLSFNGSKGAKFTVHQPDAWFNVKIHGHDVRPSSMTTAQIAGSADVKLEKPYGNCYNSSFIEPVKTLEGYNLMYSSSACYALCKLKAIAENCQCIDPYQLISPDHINKYRNYSLCHKLPDVITKESIEKFVNRLQCREREVLKAEKTCIPTCRPPCLRMVYKVDLGEGIWPDKRQVMSVYEGLILNKVFHKDYLDYYDIFKKWSTTKEPSDILLNKKNRLEKNLILLKFYWMSQTGYFSRIDQKVYDAADLFSQIGGILNLWTGITFILLVEIFEFLYRLFMLKTAKKAEERLGTSLQRTRTALNLIRTDKTRCTTGRRN</sequence>
<comment type="caution">
    <text evidence="13">The sequence shown here is derived from an EMBL/GenBank/DDBJ whole genome shotgun (WGS) entry which is preliminary data.</text>
</comment>
<dbReference type="Pfam" id="PF00858">
    <property type="entry name" value="ASC"/>
    <property type="match status" value="1"/>
</dbReference>
<evidence type="ECO:0000256" key="11">
    <source>
        <dbReference type="RuleBase" id="RU000679"/>
    </source>
</evidence>
<keyword evidence="2 11" id="KW-0813">Transport</keyword>
<dbReference type="Gene3D" id="1.10.287.770">
    <property type="entry name" value="YojJ-like"/>
    <property type="match status" value="1"/>
</dbReference>
<evidence type="ECO:0000313" key="14">
    <source>
        <dbReference type="Proteomes" id="UP000549394"/>
    </source>
</evidence>
<proteinExistence type="inferred from homology"/>
<gene>
    <name evidence="13" type="ORF">DGYR_LOCUS9463</name>
</gene>
<evidence type="ECO:0000256" key="5">
    <source>
        <dbReference type="ARBA" id="ARBA00022989"/>
    </source>
</evidence>
<comment type="similarity">
    <text evidence="11">Belongs to the amiloride-sensitive sodium channel (TC 1.A.6) family.</text>
</comment>
<evidence type="ECO:0000256" key="6">
    <source>
        <dbReference type="ARBA" id="ARBA00023053"/>
    </source>
</evidence>
<keyword evidence="5 12" id="KW-1133">Transmembrane helix</keyword>
<dbReference type="InterPro" id="IPR001873">
    <property type="entry name" value="ENaC"/>
</dbReference>
<keyword evidence="8 12" id="KW-0472">Membrane</keyword>
<evidence type="ECO:0000256" key="4">
    <source>
        <dbReference type="ARBA" id="ARBA00022692"/>
    </source>
</evidence>
<keyword evidence="14" id="KW-1185">Reference proteome</keyword>
<dbReference type="GO" id="GO:0005886">
    <property type="term" value="C:plasma membrane"/>
    <property type="evidence" value="ECO:0007669"/>
    <property type="project" value="TreeGrafter"/>
</dbReference>
<evidence type="ECO:0000313" key="13">
    <source>
        <dbReference type="EMBL" id="CAD5121516.1"/>
    </source>
</evidence>
<evidence type="ECO:0000256" key="9">
    <source>
        <dbReference type="ARBA" id="ARBA00023201"/>
    </source>
</evidence>
<dbReference type="PRINTS" id="PR01078">
    <property type="entry name" value="AMINACHANNEL"/>
</dbReference>
<dbReference type="PANTHER" id="PTHR11690">
    <property type="entry name" value="AMILORIDE-SENSITIVE SODIUM CHANNEL-RELATED"/>
    <property type="match status" value="1"/>
</dbReference>
<evidence type="ECO:0000256" key="10">
    <source>
        <dbReference type="ARBA" id="ARBA00023303"/>
    </source>
</evidence>
<dbReference type="OrthoDB" id="6236903at2759"/>
<evidence type="ECO:0000256" key="1">
    <source>
        <dbReference type="ARBA" id="ARBA00004141"/>
    </source>
</evidence>
<dbReference type="Proteomes" id="UP000549394">
    <property type="component" value="Unassembled WGS sequence"/>
</dbReference>
<comment type="subcellular location">
    <subcellularLocation>
        <location evidence="1">Membrane</location>
        <topology evidence="1">Multi-pass membrane protein</topology>
    </subcellularLocation>
</comment>
<keyword evidence="6" id="KW-0915">Sodium</keyword>
<accession>A0A7I8VYW1</accession>